<reference evidence="8 9" key="1">
    <citation type="submission" date="2020-04" db="EMBL/GenBank/DDBJ databases">
        <title>Azohydromonas sp. isolated from soil.</title>
        <authorList>
            <person name="Dahal R.H."/>
        </authorList>
    </citation>
    <scope>NUCLEOTIDE SEQUENCE [LARGE SCALE GENOMIC DNA]</scope>
    <source>
        <strain evidence="8 9">G-1-1-14</strain>
    </source>
</reference>
<evidence type="ECO:0000256" key="4">
    <source>
        <dbReference type="PROSITE-ProRule" id="PRU00284"/>
    </source>
</evidence>
<dbReference type="InterPro" id="IPR047347">
    <property type="entry name" value="YvaQ-like_sensor"/>
</dbReference>
<dbReference type="PANTHER" id="PTHR43531">
    <property type="entry name" value="PROTEIN ICFG"/>
    <property type="match status" value="1"/>
</dbReference>
<name>A0A848FIM2_9BURK</name>
<dbReference type="PRINTS" id="PR00260">
    <property type="entry name" value="CHEMTRNSDUCR"/>
</dbReference>
<keyword evidence="2" id="KW-0488">Methylation</keyword>
<dbReference type="CDD" id="cd11386">
    <property type="entry name" value="MCP_signal"/>
    <property type="match status" value="1"/>
</dbReference>
<dbReference type="GO" id="GO:0005886">
    <property type="term" value="C:plasma membrane"/>
    <property type="evidence" value="ECO:0007669"/>
    <property type="project" value="TreeGrafter"/>
</dbReference>
<feature type="compositionally biased region" description="Basic and acidic residues" evidence="5">
    <location>
        <begin position="543"/>
        <end position="564"/>
    </location>
</feature>
<dbReference type="Gene3D" id="1.10.287.950">
    <property type="entry name" value="Methyl-accepting chemotaxis protein"/>
    <property type="match status" value="1"/>
</dbReference>
<proteinExistence type="inferred from homology"/>
<gene>
    <name evidence="8" type="ORF">HHL10_22220</name>
</gene>
<evidence type="ECO:0000256" key="2">
    <source>
        <dbReference type="ARBA" id="ARBA00022481"/>
    </source>
</evidence>
<keyword evidence="9" id="KW-1185">Reference proteome</keyword>
<organism evidence="8 9">
    <name type="scientific">Azohydromonas caseinilytica</name>
    <dbReference type="NCBI Taxonomy" id="2728836"/>
    <lineage>
        <taxon>Bacteria</taxon>
        <taxon>Pseudomonadati</taxon>
        <taxon>Pseudomonadota</taxon>
        <taxon>Betaproteobacteria</taxon>
        <taxon>Burkholderiales</taxon>
        <taxon>Sphaerotilaceae</taxon>
        <taxon>Azohydromonas</taxon>
    </lineage>
</organism>
<keyword evidence="6" id="KW-0812">Transmembrane</keyword>
<keyword evidence="6" id="KW-1133">Transmembrane helix</keyword>
<evidence type="ECO:0000313" key="9">
    <source>
        <dbReference type="Proteomes" id="UP000574067"/>
    </source>
</evidence>
<dbReference type="EMBL" id="JABBFW010000021">
    <property type="protein sequence ID" value="NML17691.1"/>
    <property type="molecule type" value="Genomic_DNA"/>
</dbReference>
<dbReference type="InterPro" id="IPR024478">
    <property type="entry name" value="HlyB_4HB_MCP"/>
</dbReference>
<keyword evidence="4" id="KW-0807">Transducer</keyword>
<dbReference type="SMART" id="SM00283">
    <property type="entry name" value="MA"/>
    <property type="match status" value="1"/>
</dbReference>
<comment type="caution">
    <text evidence="8">The sequence shown here is derived from an EMBL/GenBank/DDBJ whole genome shotgun (WGS) entry which is preliminary data.</text>
</comment>
<dbReference type="Proteomes" id="UP000574067">
    <property type="component" value="Unassembled WGS sequence"/>
</dbReference>
<accession>A0A848FIM2</accession>
<dbReference type="GO" id="GO:0007165">
    <property type="term" value="P:signal transduction"/>
    <property type="evidence" value="ECO:0007669"/>
    <property type="project" value="UniProtKB-KW"/>
</dbReference>
<feature type="region of interest" description="Disordered" evidence="5">
    <location>
        <begin position="542"/>
        <end position="594"/>
    </location>
</feature>
<evidence type="ECO:0000256" key="5">
    <source>
        <dbReference type="SAM" id="MobiDB-lite"/>
    </source>
</evidence>
<dbReference type="Pfam" id="PF00015">
    <property type="entry name" value="MCPsignal"/>
    <property type="match status" value="1"/>
</dbReference>
<dbReference type="SUPFAM" id="SSF58104">
    <property type="entry name" value="Methyl-accepting chemotaxis protein (MCP) signaling domain"/>
    <property type="match status" value="1"/>
</dbReference>
<dbReference type="AlphaFoldDB" id="A0A848FIM2"/>
<dbReference type="GO" id="GO:0006935">
    <property type="term" value="P:chemotaxis"/>
    <property type="evidence" value="ECO:0007669"/>
    <property type="project" value="InterPro"/>
</dbReference>
<evidence type="ECO:0000256" key="6">
    <source>
        <dbReference type="SAM" id="Phobius"/>
    </source>
</evidence>
<feature type="transmembrane region" description="Helical" evidence="6">
    <location>
        <begin position="195"/>
        <end position="215"/>
    </location>
</feature>
<feature type="compositionally biased region" description="Low complexity" evidence="5">
    <location>
        <begin position="573"/>
        <end position="585"/>
    </location>
</feature>
<dbReference type="GO" id="GO:0004888">
    <property type="term" value="F:transmembrane signaling receptor activity"/>
    <property type="evidence" value="ECO:0007669"/>
    <property type="project" value="InterPro"/>
</dbReference>
<feature type="transmembrane region" description="Helical" evidence="6">
    <location>
        <begin position="12"/>
        <end position="34"/>
    </location>
</feature>
<comment type="similarity">
    <text evidence="3">Belongs to the methyl-accepting chemotaxis (MCP) protein family.</text>
</comment>
<dbReference type="Pfam" id="PF12729">
    <property type="entry name" value="4HB_MCP_1"/>
    <property type="match status" value="1"/>
</dbReference>
<dbReference type="FunFam" id="1.10.287.950:FF:000001">
    <property type="entry name" value="Methyl-accepting chemotaxis sensory transducer"/>
    <property type="match status" value="1"/>
</dbReference>
<comment type="subcellular location">
    <subcellularLocation>
        <location evidence="1">Membrane</location>
    </subcellularLocation>
</comment>
<dbReference type="InterPro" id="IPR051310">
    <property type="entry name" value="MCP_chemotaxis"/>
</dbReference>
<dbReference type="RefSeq" id="WP_169162592.1">
    <property type="nucleotide sequence ID" value="NZ_JABBFW010000021.1"/>
</dbReference>
<dbReference type="PROSITE" id="PS50111">
    <property type="entry name" value="CHEMOTAXIS_TRANSDUC_2"/>
    <property type="match status" value="1"/>
</dbReference>
<evidence type="ECO:0000256" key="3">
    <source>
        <dbReference type="ARBA" id="ARBA00029447"/>
    </source>
</evidence>
<evidence type="ECO:0000256" key="1">
    <source>
        <dbReference type="ARBA" id="ARBA00004370"/>
    </source>
</evidence>
<feature type="domain" description="Methyl-accepting transducer" evidence="7">
    <location>
        <begin position="277"/>
        <end position="506"/>
    </location>
</feature>
<dbReference type="CDD" id="cd19411">
    <property type="entry name" value="MCP2201-like_sensor"/>
    <property type="match status" value="1"/>
</dbReference>
<sequence length="594" mass="62390">MNLQNLTVKSKLAGAFALLTLLVIVLAALAWRALSQEHRDFERYSGEVVVRQELAQQVLAEAGARAIAARNLVLVSSAADREAEKTAVMQAHEKVNAAIARLDALLKQGGDVSAEEQRLFGEIRSVESRYGPLALAIVELAVQDQRIEAIAKMNSECRPLLATLVRSVEAYIAQGHQLTDAAVQANAAAYQTSRAVLVGGSLLAVLLAVLLALTITPSITRQLGGEPAEAARVAREIAQGNLMTDVPCRSGDTNSLMAAMQAMRDNLVRIVSNVRHGAEGVATASVEIAQGNQDLSHRTEEQAASLQQTAASMDQLGSAVRHNADNASQANQLAQGASAVAVGGGEVVAQVVQTMRGIEDSSRKIADIIGVIDGIAFQTNILALNAAVEAARAGEQGRGFAVVAGEVRSLAQRSAEAAKEIKDLITDSVQRVSVGSDLANRAGQTMEEVVTAIKRVTDLMGEINSASAEQSKGVAQVGEAVTQMDRVTQQNAALVEQSSAAAESLKLQAQQLVQVVSVFRLAAGEGGHAAALPAPAPVARAAAPDRERRCPERARNVVRPDFKRSVPQPQPDAPARVARADTAATGTDGEWTAF</sequence>
<dbReference type="PANTHER" id="PTHR43531:SF14">
    <property type="entry name" value="METHYL-ACCEPTING CHEMOTAXIS PROTEIN I-RELATED"/>
    <property type="match status" value="1"/>
</dbReference>
<evidence type="ECO:0000259" key="7">
    <source>
        <dbReference type="PROSITE" id="PS50111"/>
    </source>
</evidence>
<keyword evidence="6" id="KW-0472">Membrane</keyword>
<protein>
    <submittedName>
        <fullName evidence="8">Methyl-accepting chemotaxis protein</fullName>
    </submittedName>
</protein>
<evidence type="ECO:0000313" key="8">
    <source>
        <dbReference type="EMBL" id="NML17691.1"/>
    </source>
</evidence>
<dbReference type="InterPro" id="IPR004090">
    <property type="entry name" value="Chemotax_Me-accpt_rcpt"/>
</dbReference>
<dbReference type="InterPro" id="IPR004089">
    <property type="entry name" value="MCPsignal_dom"/>
</dbReference>